<dbReference type="InterPro" id="IPR051320">
    <property type="entry name" value="Viral_Replic_Matur_Polypro"/>
</dbReference>
<keyword evidence="3" id="KW-1185">Reference proteome</keyword>
<reference evidence="2 3" key="1">
    <citation type="journal article" date="2019" name="Sci. Rep.">
        <title>Orb-weaving spider Araneus ventricosus genome elucidates the spidroin gene catalogue.</title>
        <authorList>
            <person name="Kono N."/>
            <person name="Nakamura H."/>
            <person name="Ohtoshi R."/>
            <person name="Moran D.A.P."/>
            <person name="Shinohara A."/>
            <person name="Yoshida Y."/>
            <person name="Fujiwara M."/>
            <person name="Mori M."/>
            <person name="Tomita M."/>
            <person name="Arakawa K."/>
        </authorList>
    </citation>
    <scope>NUCLEOTIDE SEQUENCE [LARGE SCALE GENOMIC DNA]</scope>
</reference>
<dbReference type="CDD" id="cd01647">
    <property type="entry name" value="RT_LTR"/>
    <property type="match status" value="1"/>
</dbReference>
<dbReference type="Gene3D" id="3.30.70.270">
    <property type="match status" value="2"/>
</dbReference>
<dbReference type="PANTHER" id="PTHR33064">
    <property type="entry name" value="POL PROTEIN"/>
    <property type="match status" value="1"/>
</dbReference>
<gene>
    <name evidence="2" type="primary">pol_3969</name>
    <name evidence="2" type="ORF">AVEN_102322_1</name>
</gene>
<evidence type="ECO:0000313" key="2">
    <source>
        <dbReference type="EMBL" id="GBM63008.1"/>
    </source>
</evidence>
<proteinExistence type="predicted"/>
<accession>A0A4Y2HCK4</accession>
<dbReference type="EMBL" id="BGPR01181141">
    <property type="protein sequence ID" value="GBM63008.1"/>
    <property type="molecule type" value="Genomic_DNA"/>
</dbReference>
<dbReference type="OrthoDB" id="6430019at2759"/>
<dbReference type="PROSITE" id="PS50878">
    <property type="entry name" value="RT_POL"/>
    <property type="match status" value="1"/>
</dbReference>
<dbReference type="Proteomes" id="UP000499080">
    <property type="component" value="Unassembled WGS sequence"/>
</dbReference>
<dbReference type="SUPFAM" id="SSF56672">
    <property type="entry name" value="DNA/RNA polymerases"/>
    <property type="match status" value="1"/>
</dbReference>
<evidence type="ECO:0000313" key="3">
    <source>
        <dbReference type="Proteomes" id="UP000499080"/>
    </source>
</evidence>
<sequence>MPFGLRNAPATLERLMETVLRGITSESCLVYLDNIIIVGQSFEEHLSNIRKVFQRLQKANLKLSPKKSRLFLKVVSYLGHVISAGGDKTNREKIKALVDCPRPETVHDVRSFLELCTYYRSFVRNFSAIARPLHKLTEAR</sequence>
<organism evidence="2 3">
    <name type="scientific">Araneus ventricosus</name>
    <name type="common">Orbweaver spider</name>
    <name type="synonym">Epeira ventricosa</name>
    <dbReference type="NCBI Taxonomy" id="182803"/>
    <lineage>
        <taxon>Eukaryota</taxon>
        <taxon>Metazoa</taxon>
        <taxon>Ecdysozoa</taxon>
        <taxon>Arthropoda</taxon>
        <taxon>Chelicerata</taxon>
        <taxon>Arachnida</taxon>
        <taxon>Araneae</taxon>
        <taxon>Araneomorphae</taxon>
        <taxon>Entelegynae</taxon>
        <taxon>Araneoidea</taxon>
        <taxon>Araneidae</taxon>
        <taxon>Araneus</taxon>
    </lineage>
</organism>
<dbReference type="Pfam" id="PF00078">
    <property type="entry name" value="RVT_1"/>
    <property type="match status" value="1"/>
</dbReference>
<protein>
    <submittedName>
        <fullName evidence="2">Retrovirus-related Pol polyprotein from transposon 297</fullName>
    </submittedName>
</protein>
<dbReference type="InterPro" id="IPR000477">
    <property type="entry name" value="RT_dom"/>
</dbReference>
<feature type="domain" description="Reverse transcriptase" evidence="1">
    <location>
        <begin position="1"/>
        <end position="82"/>
    </location>
</feature>
<dbReference type="InterPro" id="IPR043128">
    <property type="entry name" value="Rev_trsase/Diguanyl_cyclase"/>
</dbReference>
<dbReference type="PANTHER" id="PTHR33064:SF37">
    <property type="entry name" value="RIBONUCLEASE H"/>
    <property type="match status" value="1"/>
</dbReference>
<evidence type="ECO:0000259" key="1">
    <source>
        <dbReference type="PROSITE" id="PS50878"/>
    </source>
</evidence>
<dbReference type="InterPro" id="IPR043502">
    <property type="entry name" value="DNA/RNA_pol_sf"/>
</dbReference>
<dbReference type="AlphaFoldDB" id="A0A4Y2HCK4"/>
<name>A0A4Y2HCK4_ARAVE</name>
<dbReference type="FunFam" id="3.30.70.270:FF:000003">
    <property type="entry name" value="Transposon Ty3-G Gag-Pol polyprotein"/>
    <property type="match status" value="1"/>
</dbReference>
<comment type="caution">
    <text evidence="2">The sequence shown here is derived from an EMBL/GenBank/DDBJ whole genome shotgun (WGS) entry which is preliminary data.</text>
</comment>
<dbReference type="GO" id="GO:0071897">
    <property type="term" value="P:DNA biosynthetic process"/>
    <property type="evidence" value="ECO:0007669"/>
    <property type="project" value="UniProtKB-ARBA"/>
</dbReference>